<gene>
    <name evidence="2" type="ORF">CIRG_01640</name>
</gene>
<organism evidence="2 3">
    <name type="scientific">Coccidioides immitis RMSCC 2394</name>
    <dbReference type="NCBI Taxonomy" id="404692"/>
    <lineage>
        <taxon>Eukaryota</taxon>
        <taxon>Fungi</taxon>
        <taxon>Dikarya</taxon>
        <taxon>Ascomycota</taxon>
        <taxon>Pezizomycotina</taxon>
        <taxon>Eurotiomycetes</taxon>
        <taxon>Eurotiomycetidae</taxon>
        <taxon>Onygenales</taxon>
        <taxon>Onygenaceae</taxon>
        <taxon>Coccidioides</taxon>
    </lineage>
</organism>
<protein>
    <submittedName>
        <fullName evidence="2">Uncharacterized protein</fullName>
    </submittedName>
</protein>
<dbReference type="AlphaFoldDB" id="A0A0J6XYY8"/>
<name>A0A0J6XYY8_COCIT</name>
<evidence type="ECO:0000256" key="1">
    <source>
        <dbReference type="SAM" id="MobiDB-lite"/>
    </source>
</evidence>
<dbReference type="Proteomes" id="UP000054565">
    <property type="component" value="Unassembled WGS sequence"/>
</dbReference>
<dbReference type="PRINTS" id="PR01217">
    <property type="entry name" value="PRICHEXTENSN"/>
</dbReference>
<evidence type="ECO:0000313" key="3">
    <source>
        <dbReference type="Proteomes" id="UP000054565"/>
    </source>
</evidence>
<sequence>MFYIDARSMKNANIHGRLAEREHDNLLKDGQPEVHRDIYSLSKPSLLNSRCSRWLPVYEVPFVWSSKALVLIASRSPKQWIWLSLIFTLLSAEVVGLPGGGNPQPPHLFGAAHVPGVGPDVFPPPPPAAPKDSKGTGSQHGKNSYVNPDLDHPIAPAPSAAPPANPPPAKPPAAHPANSPAAPPAGPPANSPPANPPAAHPANPPPAPPANPPAAHPANSPAAPPAGPPANFPPANPPAAHPANPPAAPPANPPAAHPSKPPAAHPAKPPAAPPAKPPKAPPANPPAAHPANSLTG</sequence>
<dbReference type="STRING" id="404692.A0A0J6XYY8"/>
<feature type="compositionally biased region" description="Pro residues" evidence="1">
    <location>
        <begin position="181"/>
        <end position="215"/>
    </location>
</feature>
<feature type="compositionally biased region" description="Polar residues" evidence="1">
    <location>
        <begin position="135"/>
        <end position="146"/>
    </location>
</feature>
<proteinExistence type="predicted"/>
<feature type="compositionally biased region" description="Pro residues" evidence="1">
    <location>
        <begin position="155"/>
        <end position="174"/>
    </location>
</feature>
<accession>A0A0J6XYY8</accession>
<reference evidence="3" key="1">
    <citation type="journal article" date="2010" name="Genome Res.">
        <title>Population genomic sequencing of Coccidioides fungi reveals recent hybridization and transposon control.</title>
        <authorList>
            <person name="Neafsey D.E."/>
            <person name="Barker B.M."/>
            <person name="Sharpton T.J."/>
            <person name="Stajich J.E."/>
            <person name="Park D.J."/>
            <person name="Whiston E."/>
            <person name="Hung C.-Y."/>
            <person name="McMahan C."/>
            <person name="White J."/>
            <person name="Sykes S."/>
            <person name="Heiman D."/>
            <person name="Young S."/>
            <person name="Zeng Q."/>
            <person name="Abouelleil A."/>
            <person name="Aftuck L."/>
            <person name="Bessette D."/>
            <person name="Brown A."/>
            <person name="FitzGerald M."/>
            <person name="Lui A."/>
            <person name="Macdonald J.P."/>
            <person name="Priest M."/>
            <person name="Orbach M.J."/>
            <person name="Galgiani J.N."/>
            <person name="Kirkland T.N."/>
            <person name="Cole G.T."/>
            <person name="Birren B.W."/>
            <person name="Henn M.R."/>
            <person name="Taylor J.W."/>
            <person name="Rounsley S.D."/>
        </authorList>
    </citation>
    <scope>NUCLEOTIDE SEQUENCE [LARGE SCALE GENOMIC DNA]</scope>
    <source>
        <strain evidence="3">RMSCC 2394</strain>
    </source>
</reference>
<evidence type="ECO:0000313" key="2">
    <source>
        <dbReference type="EMBL" id="KMP01501.1"/>
    </source>
</evidence>
<feature type="compositionally biased region" description="Pro residues" evidence="1">
    <location>
        <begin position="222"/>
        <end position="288"/>
    </location>
</feature>
<feature type="region of interest" description="Disordered" evidence="1">
    <location>
        <begin position="106"/>
        <end position="296"/>
    </location>
</feature>
<dbReference type="EMBL" id="DS028093">
    <property type="protein sequence ID" value="KMP01501.1"/>
    <property type="molecule type" value="Genomic_DNA"/>
</dbReference>